<dbReference type="PROSITE" id="PS50977">
    <property type="entry name" value="HTH_TETR_2"/>
    <property type="match status" value="1"/>
</dbReference>
<protein>
    <recommendedName>
        <fullName evidence="8">HTH-type transcriptional repressor AcnR</fullName>
    </recommendedName>
</protein>
<dbReference type="SUPFAM" id="SSF46689">
    <property type="entry name" value="Homeodomain-like"/>
    <property type="match status" value="1"/>
</dbReference>
<name>A0A3R8PIA2_9CORY</name>
<dbReference type="OrthoDB" id="5816932at2"/>
<comment type="caution">
    <text evidence="10">The sequence shown here is derived from an EMBL/GenBank/DDBJ whole genome shotgun (WGS) entry which is preliminary data.</text>
</comment>
<sequence length="192" mass="21000">MPKVSDSDLAAKRDDILQGARACFITYGYDGATVARLEESTGKSRGAIFHHFGDKENLFLALAREDASRMAETVAADGLVEVMRDMLVSPEAYGWFATRLEISRLLRTDPGFASRWREHQAVLDEAVEERLQSNADAGLLRDDVPVPVLHSYLELVMEGFVSRLAAGGSTEGLRQVLDLVEDSVRRGGSAAS</sequence>
<evidence type="ECO:0000313" key="11">
    <source>
        <dbReference type="Proteomes" id="UP000276526"/>
    </source>
</evidence>
<dbReference type="InterPro" id="IPR009057">
    <property type="entry name" value="Homeodomain-like_sf"/>
</dbReference>
<proteinExistence type="predicted"/>
<evidence type="ECO:0000256" key="4">
    <source>
        <dbReference type="ARBA" id="ARBA00022842"/>
    </source>
</evidence>
<evidence type="ECO:0000256" key="5">
    <source>
        <dbReference type="ARBA" id="ARBA00023015"/>
    </source>
</evidence>
<evidence type="ECO:0000256" key="7">
    <source>
        <dbReference type="ARBA" id="ARBA00023163"/>
    </source>
</evidence>
<keyword evidence="3" id="KW-0479">Metal-binding</keyword>
<keyword evidence="4" id="KW-0460">Magnesium</keyword>
<evidence type="ECO:0000313" key="10">
    <source>
        <dbReference type="EMBL" id="RRO86231.1"/>
    </source>
</evidence>
<organism evidence="10 11">
    <name type="scientific">Corynebacterium bovis</name>
    <dbReference type="NCBI Taxonomy" id="36808"/>
    <lineage>
        <taxon>Bacteria</taxon>
        <taxon>Bacillati</taxon>
        <taxon>Actinomycetota</taxon>
        <taxon>Actinomycetes</taxon>
        <taxon>Mycobacteriales</taxon>
        <taxon>Corynebacteriaceae</taxon>
        <taxon>Corynebacterium</taxon>
    </lineage>
</organism>
<accession>A0A3R8PIA2</accession>
<evidence type="ECO:0000256" key="6">
    <source>
        <dbReference type="ARBA" id="ARBA00023125"/>
    </source>
</evidence>
<dbReference type="PANTHER" id="PTHR30055">
    <property type="entry name" value="HTH-TYPE TRANSCRIPTIONAL REGULATOR RUTR"/>
    <property type="match status" value="1"/>
</dbReference>
<dbReference type="InterPro" id="IPR050109">
    <property type="entry name" value="HTH-type_TetR-like_transc_reg"/>
</dbReference>
<keyword evidence="7" id="KW-0804">Transcription</keyword>
<evidence type="ECO:0000256" key="3">
    <source>
        <dbReference type="ARBA" id="ARBA00022723"/>
    </source>
</evidence>
<keyword evidence="2" id="KW-0678">Repressor</keyword>
<gene>
    <name evidence="10" type="ORF">CXF48_07365</name>
</gene>
<dbReference type="InterPro" id="IPR001647">
    <property type="entry name" value="HTH_TetR"/>
</dbReference>
<dbReference type="GO" id="GO:0000976">
    <property type="term" value="F:transcription cis-regulatory region binding"/>
    <property type="evidence" value="ECO:0007669"/>
    <property type="project" value="TreeGrafter"/>
</dbReference>
<reference evidence="10 11" key="1">
    <citation type="submission" date="2018-01" db="EMBL/GenBank/DDBJ databases">
        <title>Twenty Corynebacterium bovis Genomes.</title>
        <authorList>
            <person name="Gulvik C.A."/>
        </authorList>
    </citation>
    <scope>NUCLEOTIDE SEQUENCE [LARGE SCALE GENOMIC DNA]</scope>
    <source>
        <strain evidence="10 11">F6900</strain>
    </source>
</reference>
<dbReference type="Gene3D" id="1.10.357.10">
    <property type="entry name" value="Tetracycline Repressor, domain 2"/>
    <property type="match status" value="1"/>
</dbReference>
<feature type="domain" description="HTH tetR-type" evidence="9">
    <location>
        <begin position="10"/>
        <end position="70"/>
    </location>
</feature>
<evidence type="ECO:0000259" key="9">
    <source>
        <dbReference type="PROSITE" id="PS50977"/>
    </source>
</evidence>
<dbReference type="GO" id="GO:0003700">
    <property type="term" value="F:DNA-binding transcription factor activity"/>
    <property type="evidence" value="ECO:0007669"/>
    <property type="project" value="TreeGrafter"/>
</dbReference>
<dbReference type="PANTHER" id="PTHR30055:SF229">
    <property type="entry name" value="HTH-TYPE TRANSCRIPTIONAL REPRESSOR RV1474C"/>
    <property type="match status" value="1"/>
</dbReference>
<dbReference type="FunFam" id="1.10.357.10:FF:000013">
    <property type="entry name" value="TetR family transcriptional regulator"/>
    <property type="match status" value="1"/>
</dbReference>
<dbReference type="RefSeq" id="WP_010271053.1">
    <property type="nucleotide sequence ID" value="NZ_CP066067.1"/>
</dbReference>
<dbReference type="InterPro" id="IPR036271">
    <property type="entry name" value="Tet_transcr_reg_TetR-rel_C_sf"/>
</dbReference>
<dbReference type="Proteomes" id="UP000276526">
    <property type="component" value="Unassembled WGS sequence"/>
</dbReference>
<dbReference type="SUPFAM" id="SSF48498">
    <property type="entry name" value="Tetracyclin repressor-like, C-terminal domain"/>
    <property type="match status" value="1"/>
</dbReference>
<keyword evidence="6" id="KW-0238">DNA-binding</keyword>
<dbReference type="GeneID" id="60808813"/>
<evidence type="ECO:0000256" key="2">
    <source>
        <dbReference type="ARBA" id="ARBA00022491"/>
    </source>
</evidence>
<comment type="subunit">
    <text evidence="1">Homodimer.</text>
</comment>
<dbReference type="AlphaFoldDB" id="A0A3R8PIA2"/>
<dbReference type="GO" id="GO:0046872">
    <property type="term" value="F:metal ion binding"/>
    <property type="evidence" value="ECO:0007669"/>
    <property type="project" value="UniProtKB-KW"/>
</dbReference>
<dbReference type="Pfam" id="PF00440">
    <property type="entry name" value="TetR_N"/>
    <property type="match status" value="1"/>
</dbReference>
<evidence type="ECO:0000256" key="1">
    <source>
        <dbReference type="ARBA" id="ARBA00011738"/>
    </source>
</evidence>
<evidence type="ECO:0000256" key="8">
    <source>
        <dbReference type="ARBA" id="ARBA00067542"/>
    </source>
</evidence>
<dbReference type="PRINTS" id="PR00455">
    <property type="entry name" value="HTHTETR"/>
</dbReference>
<dbReference type="EMBL" id="PQNK01000011">
    <property type="protein sequence ID" value="RRO86231.1"/>
    <property type="molecule type" value="Genomic_DNA"/>
</dbReference>
<keyword evidence="5" id="KW-0805">Transcription regulation</keyword>